<reference evidence="6" key="1">
    <citation type="journal article" date="2010" name="Theor. Appl. Genet.">
        <title>Assessment of genetic diversity of accessions in Brassicaceae genetic resources by frequency distribution analysis of S haplotypes.</title>
        <authorList>
            <person name="Takuno S."/>
            <person name="Oikawa E."/>
            <person name="Kitashiba H."/>
            <person name="Nishio T."/>
        </authorList>
    </citation>
    <scope>NUCLEOTIDE SEQUENCE</scope>
</reference>
<dbReference type="AlphaFoldDB" id="D1MVF7"/>
<dbReference type="EMBL" id="AB370016">
    <property type="protein sequence ID" value="BAI53104.1"/>
    <property type="molecule type" value="mRNA"/>
</dbReference>
<evidence type="ECO:0000256" key="5">
    <source>
        <dbReference type="ARBA" id="ARBA00023157"/>
    </source>
</evidence>
<keyword evidence="3" id="KW-0964">Secreted</keyword>
<accession>D1MVF7</accession>
<evidence type="ECO:0000256" key="1">
    <source>
        <dbReference type="ARBA" id="ARBA00004613"/>
    </source>
</evidence>
<keyword evidence="4" id="KW-0732">Signal</keyword>
<keyword evidence="5" id="KW-1015">Disulfide bond</keyword>
<evidence type="ECO:0000256" key="2">
    <source>
        <dbReference type="ARBA" id="ARBA00006722"/>
    </source>
</evidence>
<proteinExistence type="evidence at transcript level"/>
<comment type="subcellular location">
    <subcellularLocation>
        <location evidence="1">Secreted</location>
    </subcellularLocation>
</comment>
<sequence>VQAKVEANNLPRGCPDVPFTLTRNSCGNSGDGDCKKNYLEKKEKNKRFLSCECKDSHEGQFCHCRYKC</sequence>
<name>D1MVF7_BRACM</name>
<gene>
    <name evidence="6" type="primary">BrSP11-69</name>
</gene>
<dbReference type="GO" id="GO:0005576">
    <property type="term" value="C:extracellular region"/>
    <property type="evidence" value="ECO:0007669"/>
    <property type="project" value="UniProtKB-SubCell"/>
</dbReference>
<evidence type="ECO:0000256" key="4">
    <source>
        <dbReference type="ARBA" id="ARBA00022729"/>
    </source>
</evidence>
<evidence type="ECO:0000256" key="3">
    <source>
        <dbReference type="ARBA" id="ARBA00022525"/>
    </source>
</evidence>
<feature type="non-terminal residue" evidence="6">
    <location>
        <position position="68"/>
    </location>
</feature>
<comment type="similarity">
    <text evidence="2">Belongs to the DEFL family.</text>
</comment>
<protein>
    <submittedName>
        <fullName evidence="6">S locus protein 11-69</fullName>
    </submittedName>
</protein>
<dbReference type="Pfam" id="PF06876">
    <property type="entry name" value="SCRL"/>
    <property type="match status" value="1"/>
</dbReference>
<organism evidence="6">
    <name type="scientific">Brassica campestris</name>
    <name type="common">Field mustard</name>
    <dbReference type="NCBI Taxonomy" id="3711"/>
    <lineage>
        <taxon>Eukaryota</taxon>
        <taxon>Viridiplantae</taxon>
        <taxon>Streptophyta</taxon>
        <taxon>Embryophyta</taxon>
        <taxon>Tracheophyta</taxon>
        <taxon>Spermatophyta</taxon>
        <taxon>Magnoliopsida</taxon>
        <taxon>eudicotyledons</taxon>
        <taxon>Gunneridae</taxon>
        <taxon>Pentapetalae</taxon>
        <taxon>rosids</taxon>
        <taxon>malvids</taxon>
        <taxon>Brassicales</taxon>
        <taxon>Brassicaceae</taxon>
        <taxon>Brassiceae</taxon>
        <taxon>Brassica</taxon>
    </lineage>
</organism>
<dbReference type="GO" id="GO:0007165">
    <property type="term" value="P:signal transduction"/>
    <property type="evidence" value="ECO:0007669"/>
    <property type="project" value="InterPro"/>
</dbReference>
<dbReference type="InterPro" id="IPR010682">
    <property type="entry name" value="SCRL"/>
</dbReference>
<feature type="non-terminal residue" evidence="6">
    <location>
        <position position="1"/>
    </location>
</feature>
<evidence type="ECO:0000313" key="6">
    <source>
        <dbReference type="EMBL" id="BAI53104.1"/>
    </source>
</evidence>